<sequence>MSMEVAQLQATKSELERAFLKERDSSKWTKEHYDELCVALDKALECGLGEPRDKLGIGAVTLVQEVLHACNAYEKAQIKIQLSKSMGPDDIRVCNGKTVIIEECARILSGLNNLSQQSWNDAVVAPEVNGPIIFHNSRIETMSNDVRSNVILIRKAYRRMDGDMWRVEDGLRMVSDAVSQYDRLVQRVESEVTSRERLEADARINMNRTKLQTTAAIAQEMSQISSGTNATPTSLIHDDQRRNTLMQSVAARATAIEMVDLQHILAEQMQQAVVADDGRHDEKYDRFDGNATTMPTDGEGEQFAQSLFGNVDVDTSDGAQATPTTSKLRAKRSQRLLEQRLATVKHLEGLQNQGSAPVDHVERKEALHGSGGTPSADHSGSRRNRSITYKAKTEAERVRLDDMRRAREAVDEGADDTEAEKSLRADARKFLMKYTGDIWRATAQGELDVVQKFFLVESTAKLLNLHNKAPGQGRRTLLHTAAWRSQGAVVEYLLKLGAEVDAIDTIHSKTTALIEAARAGHTGICKMLLDHGACLTHQDVHGDTAVHWAVRRQWHSLAVILVKHAEVVTQHSTVRVFALENYQGFTCLDMCTTSYMTDLVKREFNITPVSTRDQRREAKRLGLKKMQRASLRMVMPTAVSNQHPQVDDLFDNLVQTKSQVLEGLNSLGLGLETYAYTR</sequence>
<dbReference type="RefSeq" id="XP_008862826.1">
    <property type="nucleotide sequence ID" value="XM_008864604.1"/>
</dbReference>
<dbReference type="PROSITE" id="PS50088">
    <property type="entry name" value="ANK_REPEAT"/>
    <property type="match status" value="2"/>
</dbReference>
<dbReference type="STRING" id="157072.A0A024URF6"/>
<keyword evidence="1" id="KW-0677">Repeat</keyword>
<reference evidence="5" key="1">
    <citation type="submission" date="2013-12" db="EMBL/GenBank/DDBJ databases">
        <title>The Genome Sequence of Aphanomyces invadans NJM9701.</title>
        <authorList>
            <consortium name="The Broad Institute Genomics Platform"/>
            <person name="Russ C."/>
            <person name="Tyler B."/>
            <person name="van West P."/>
            <person name="Dieguez-Uribeondo J."/>
            <person name="Young S.K."/>
            <person name="Zeng Q."/>
            <person name="Gargeya S."/>
            <person name="Fitzgerald M."/>
            <person name="Abouelleil A."/>
            <person name="Alvarado L."/>
            <person name="Chapman S.B."/>
            <person name="Gainer-Dewar J."/>
            <person name="Goldberg J."/>
            <person name="Griggs A."/>
            <person name="Gujja S."/>
            <person name="Hansen M."/>
            <person name="Howarth C."/>
            <person name="Imamovic A."/>
            <person name="Ireland A."/>
            <person name="Larimer J."/>
            <person name="McCowan C."/>
            <person name="Murphy C."/>
            <person name="Pearson M."/>
            <person name="Poon T.W."/>
            <person name="Priest M."/>
            <person name="Roberts A."/>
            <person name="Saif S."/>
            <person name="Shea T."/>
            <person name="Sykes S."/>
            <person name="Wortman J."/>
            <person name="Nusbaum C."/>
            <person name="Birren B."/>
        </authorList>
    </citation>
    <scope>NUCLEOTIDE SEQUENCE [LARGE SCALE GENOMIC DNA]</scope>
    <source>
        <strain evidence="5">NJM9701</strain>
    </source>
</reference>
<evidence type="ECO:0000256" key="2">
    <source>
        <dbReference type="ARBA" id="ARBA00023043"/>
    </source>
</evidence>
<keyword evidence="2 3" id="KW-0040">ANK repeat</keyword>
<dbReference type="PANTHER" id="PTHR24171">
    <property type="entry name" value="ANKYRIN REPEAT DOMAIN-CONTAINING PROTEIN 39-RELATED"/>
    <property type="match status" value="1"/>
</dbReference>
<protein>
    <submittedName>
        <fullName evidence="5">Uncharacterized protein</fullName>
    </submittedName>
</protein>
<dbReference type="PROSITE" id="PS50297">
    <property type="entry name" value="ANK_REP_REGION"/>
    <property type="match status" value="1"/>
</dbReference>
<dbReference type="EMBL" id="KI913953">
    <property type="protein sequence ID" value="ETW09021.1"/>
    <property type="molecule type" value="Genomic_DNA"/>
</dbReference>
<dbReference type="Pfam" id="PF12796">
    <property type="entry name" value="Ank_2"/>
    <property type="match status" value="1"/>
</dbReference>
<dbReference type="OrthoDB" id="6781668at2759"/>
<feature type="repeat" description="ANK" evidence="3">
    <location>
        <begin position="473"/>
        <end position="505"/>
    </location>
</feature>
<accession>A0A024URF6</accession>
<feature type="region of interest" description="Disordered" evidence="4">
    <location>
        <begin position="364"/>
        <end position="393"/>
    </location>
</feature>
<name>A0A024URF6_9STRA</name>
<gene>
    <name evidence="5" type="ORF">H310_01491</name>
</gene>
<dbReference type="VEuPathDB" id="FungiDB:H310_01491"/>
<evidence type="ECO:0000256" key="1">
    <source>
        <dbReference type="ARBA" id="ARBA00022737"/>
    </source>
</evidence>
<proteinExistence type="predicted"/>
<dbReference type="InterPro" id="IPR036770">
    <property type="entry name" value="Ankyrin_rpt-contain_sf"/>
</dbReference>
<dbReference type="Pfam" id="PF00023">
    <property type="entry name" value="Ank"/>
    <property type="match status" value="1"/>
</dbReference>
<dbReference type="Gene3D" id="1.25.40.20">
    <property type="entry name" value="Ankyrin repeat-containing domain"/>
    <property type="match status" value="1"/>
</dbReference>
<evidence type="ECO:0000313" key="5">
    <source>
        <dbReference type="EMBL" id="ETW09021.1"/>
    </source>
</evidence>
<organism evidence="5">
    <name type="scientific">Aphanomyces invadans</name>
    <dbReference type="NCBI Taxonomy" id="157072"/>
    <lineage>
        <taxon>Eukaryota</taxon>
        <taxon>Sar</taxon>
        <taxon>Stramenopiles</taxon>
        <taxon>Oomycota</taxon>
        <taxon>Saprolegniomycetes</taxon>
        <taxon>Saprolegniales</taxon>
        <taxon>Verrucalvaceae</taxon>
        <taxon>Aphanomyces</taxon>
    </lineage>
</organism>
<dbReference type="AlphaFoldDB" id="A0A024URF6"/>
<dbReference type="SUPFAM" id="SSF48403">
    <property type="entry name" value="Ankyrin repeat"/>
    <property type="match status" value="1"/>
</dbReference>
<dbReference type="SMART" id="SM00248">
    <property type="entry name" value="ANK"/>
    <property type="match status" value="3"/>
</dbReference>
<dbReference type="GeneID" id="20078541"/>
<dbReference type="eggNOG" id="KOG0504">
    <property type="taxonomic scope" value="Eukaryota"/>
</dbReference>
<evidence type="ECO:0000256" key="4">
    <source>
        <dbReference type="SAM" id="MobiDB-lite"/>
    </source>
</evidence>
<evidence type="ECO:0000256" key="3">
    <source>
        <dbReference type="PROSITE-ProRule" id="PRU00023"/>
    </source>
</evidence>
<feature type="repeat" description="ANK" evidence="3">
    <location>
        <begin position="508"/>
        <end position="540"/>
    </location>
</feature>
<dbReference type="PANTHER" id="PTHR24171:SF9">
    <property type="entry name" value="ANKYRIN REPEAT DOMAIN-CONTAINING PROTEIN 39"/>
    <property type="match status" value="1"/>
</dbReference>
<dbReference type="InterPro" id="IPR002110">
    <property type="entry name" value="Ankyrin_rpt"/>
</dbReference>